<evidence type="ECO:0000313" key="1">
    <source>
        <dbReference type="EMBL" id="EJX04152.1"/>
    </source>
</evidence>
<dbReference type="Pfam" id="PF13155">
    <property type="entry name" value="Toprim_2"/>
    <property type="match status" value="1"/>
</dbReference>
<organism evidence="1">
    <name type="scientific">gut metagenome</name>
    <dbReference type="NCBI Taxonomy" id="749906"/>
    <lineage>
        <taxon>unclassified sequences</taxon>
        <taxon>metagenomes</taxon>
        <taxon>organismal metagenomes</taxon>
    </lineage>
</organism>
<protein>
    <submittedName>
        <fullName evidence="1">Uncharacterized protein</fullName>
    </submittedName>
</protein>
<comment type="caution">
    <text evidence="1">The sequence shown here is derived from an EMBL/GenBank/DDBJ whole genome shotgun (WGS) entry which is preliminary data.</text>
</comment>
<dbReference type="EMBL" id="AMCI01001902">
    <property type="protein sequence ID" value="EJX04152.1"/>
    <property type="molecule type" value="Genomic_DNA"/>
</dbReference>
<sequence>MTDYKVNFKDLKAKVGIDDVAYTLGYRLDRKAGVGRYIEMVLGDGKEKQDSLVISHPHDKAAQRFFRRDGSRGDVVTLIRENLNAFNVSGKDEWQKIAKVLSRFANMPEPEYREDREYVQSVRPHAAFDNSRYEVKPINPDKIPAIFQQRGLSDETVRTFAPFIRLIRDRKNENFDGYNIGFPYTNGENDQVRGYEMRGYGGYKSKAAGSDSSSSAWVADLSGGYPNVVKSVFFCESAFDAMAFFQWNRKQLTNEIALVSLGGTFSDGQIRQVLNRFPGARPFDCFDNDLPGRIYGLRMMALVENIPLKINRTRDSLEVEANGRSFRLDPERPFQVQVKEHLSVRYDMGQWLPPKAFKDWNDCLLNKPMEVRLHPTKQNQINNLAERRNAGPKL</sequence>
<accession>J9GA50</accession>
<name>J9GA50_9ZZZZ</name>
<dbReference type="AlphaFoldDB" id="J9GA50"/>
<gene>
    <name evidence="1" type="ORF">EVA_07737</name>
</gene>
<proteinExistence type="predicted"/>
<reference evidence="1" key="1">
    <citation type="journal article" date="2012" name="PLoS ONE">
        <title>Gene sets for utilization of primary and secondary nutrition supplies in the distal gut of endangered iberian lynx.</title>
        <authorList>
            <person name="Alcaide M."/>
            <person name="Messina E."/>
            <person name="Richter M."/>
            <person name="Bargiela R."/>
            <person name="Peplies J."/>
            <person name="Huws S.A."/>
            <person name="Newbold C.J."/>
            <person name="Golyshin P.N."/>
            <person name="Simon M.A."/>
            <person name="Lopez G."/>
            <person name="Yakimov M.M."/>
            <person name="Ferrer M."/>
        </authorList>
    </citation>
    <scope>NUCLEOTIDE SEQUENCE</scope>
</reference>